<keyword evidence="1 6" id="KW-0597">Phosphoprotein</keyword>
<dbReference type="Pfam" id="PF00072">
    <property type="entry name" value="Response_reg"/>
    <property type="match status" value="1"/>
</dbReference>
<evidence type="ECO:0000256" key="6">
    <source>
        <dbReference type="PROSITE-ProRule" id="PRU00169"/>
    </source>
</evidence>
<dbReference type="Pfam" id="PF00486">
    <property type="entry name" value="Trans_reg_C"/>
    <property type="match status" value="1"/>
</dbReference>
<evidence type="ECO:0000313" key="10">
    <source>
        <dbReference type="EMBL" id="MFI8751605.1"/>
    </source>
</evidence>
<dbReference type="CDD" id="cd00156">
    <property type="entry name" value="REC"/>
    <property type="match status" value="1"/>
</dbReference>
<evidence type="ECO:0000256" key="2">
    <source>
        <dbReference type="ARBA" id="ARBA00023012"/>
    </source>
</evidence>
<keyword evidence="4 7" id="KW-0238">DNA-binding</keyword>
<evidence type="ECO:0000256" key="1">
    <source>
        <dbReference type="ARBA" id="ARBA00022553"/>
    </source>
</evidence>
<evidence type="ECO:0000256" key="4">
    <source>
        <dbReference type="ARBA" id="ARBA00023125"/>
    </source>
</evidence>
<dbReference type="PROSITE" id="PS50110">
    <property type="entry name" value="RESPONSE_REGULATORY"/>
    <property type="match status" value="1"/>
</dbReference>
<dbReference type="InterPro" id="IPR016032">
    <property type="entry name" value="Sig_transdc_resp-reg_C-effctor"/>
</dbReference>
<dbReference type="CDD" id="cd00383">
    <property type="entry name" value="trans_reg_C"/>
    <property type="match status" value="1"/>
</dbReference>
<feature type="modified residue" description="4-aspartylphosphate" evidence="6">
    <location>
        <position position="51"/>
    </location>
</feature>
<evidence type="ECO:0000256" key="3">
    <source>
        <dbReference type="ARBA" id="ARBA00023015"/>
    </source>
</evidence>
<feature type="domain" description="OmpR/PhoB-type" evidence="9">
    <location>
        <begin position="124"/>
        <end position="225"/>
    </location>
</feature>
<dbReference type="InterPro" id="IPR011006">
    <property type="entry name" value="CheY-like_superfamily"/>
</dbReference>
<evidence type="ECO:0000259" key="8">
    <source>
        <dbReference type="PROSITE" id="PS50110"/>
    </source>
</evidence>
<evidence type="ECO:0000259" key="9">
    <source>
        <dbReference type="PROSITE" id="PS51755"/>
    </source>
</evidence>
<dbReference type="RefSeq" id="WP_399846022.1">
    <property type="nucleotide sequence ID" value="NZ_JBITWC010000032.1"/>
</dbReference>
<sequence length="232" mass="26111">MHLLLIEDETETLEALASYLRLHGWVVHEAPTLQEADYFLQHAPVEMVVLDIELPDGCGLNWLQQNAATVRNAGVIIVSAHHQESTRLKGLSLGADVFLRKPLAARELALQLENLHARLRHWQKASNTAAYWSLEPSQWQLTSPEGRRVSLTLSEIRLLKTVAHWAGQPVARPEIIKGLEADPVHYDERRLETLVRRLRQKVREGTGGQSLPLITVRGVGYALKAEIQVVDE</sequence>
<dbReference type="PANTHER" id="PTHR48111:SF1">
    <property type="entry name" value="TWO-COMPONENT RESPONSE REGULATOR ORR33"/>
    <property type="match status" value="1"/>
</dbReference>
<evidence type="ECO:0000313" key="11">
    <source>
        <dbReference type="Proteomes" id="UP001614338"/>
    </source>
</evidence>
<dbReference type="SMART" id="SM00862">
    <property type="entry name" value="Trans_reg_C"/>
    <property type="match status" value="1"/>
</dbReference>
<comment type="caution">
    <text evidence="10">The sequence shown here is derived from an EMBL/GenBank/DDBJ whole genome shotgun (WGS) entry which is preliminary data.</text>
</comment>
<organism evidence="10 11">
    <name type="scientific">Vreelandella lionensis</name>
    <dbReference type="NCBI Taxonomy" id="1144478"/>
    <lineage>
        <taxon>Bacteria</taxon>
        <taxon>Pseudomonadati</taxon>
        <taxon>Pseudomonadota</taxon>
        <taxon>Gammaproteobacteria</taxon>
        <taxon>Oceanospirillales</taxon>
        <taxon>Halomonadaceae</taxon>
        <taxon>Vreelandella</taxon>
    </lineage>
</organism>
<keyword evidence="11" id="KW-1185">Reference proteome</keyword>
<dbReference type="InterPro" id="IPR039420">
    <property type="entry name" value="WalR-like"/>
</dbReference>
<gene>
    <name evidence="10" type="ORF">ACIGG6_16585</name>
</gene>
<dbReference type="PROSITE" id="PS51755">
    <property type="entry name" value="OMPR_PHOB"/>
    <property type="match status" value="1"/>
</dbReference>
<feature type="domain" description="Response regulatory" evidence="8">
    <location>
        <begin position="2"/>
        <end position="116"/>
    </location>
</feature>
<feature type="DNA-binding region" description="OmpR/PhoB-type" evidence="7">
    <location>
        <begin position="124"/>
        <end position="225"/>
    </location>
</feature>
<dbReference type="Gene3D" id="1.10.10.10">
    <property type="entry name" value="Winged helix-like DNA-binding domain superfamily/Winged helix DNA-binding domain"/>
    <property type="match status" value="1"/>
</dbReference>
<dbReference type="Proteomes" id="UP001614338">
    <property type="component" value="Unassembled WGS sequence"/>
</dbReference>
<keyword evidence="5" id="KW-0804">Transcription</keyword>
<dbReference type="Gene3D" id="3.40.50.2300">
    <property type="match status" value="1"/>
</dbReference>
<dbReference type="PANTHER" id="PTHR48111">
    <property type="entry name" value="REGULATOR OF RPOS"/>
    <property type="match status" value="1"/>
</dbReference>
<proteinExistence type="predicted"/>
<evidence type="ECO:0000256" key="5">
    <source>
        <dbReference type="ARBA" id="ARBA00023163"/>
    </source>
</evidence>
<reference evidence="10 11" key="1">
    <citation type="submission" date="2024-10" db="EMBL/GenBank/DDBJ databases">
        <title>The Natural Products Discovery Center: Release of the First 8490 Sequenced Strains for Exploring Actinobacteria Biosynthetic Diversity.</title>
        <authorList>
            <person name="Kalkreuter E."/>
            <person name="Kautsar S.A."/>
            <person name="Yang D."/>
            <person name="Bader C.D."/>
            <person name="Teijaro C.N."/>
            <person name="Fluegel L."/>
            <person name="Davis C.M."/>
            <person name="Simpson J.R."/>
            <person name="Lauterbach L."/>
            <person name="Steele A.D."/>
            <person name="Gui C."/>
            <person name="Meng S."/>
            <person name="Li G."/>
            <person name="Viehrig K."/>
            <person name="Ye F."/>
            <person name="Su P."/>
            <person name="Kiefer A.F."/>
            <person name="Nichols A."/>
            <person name="Cepeda A.J."/>
            <person name="Yan W."/>
            <person name="Fan B."/>
            <person name="Jiang Y."/>
            <person name="Adhikari A."/>
            <person name="Zheng C.-J."/>
            <person name="Schuster L."/>
            <person name="Cowan T.M."/>
            <person name="Smanski M.J."/>
            <person name="Chevrette M.G."/>
            <person name="De Carvalho L.P.S."/>
            <person name="Shen B."/>
        </authorList>
    </citation>
    <scope>NUCLEOTIDE SEQUENCE [LARGE SCALE GENOMIC DNA]</scope>
    <source>
        <strain evidence="10 11">NPDC077409</strain>
    </source>
</reference>
<dbReference type="SUPFAM" id="SSF52172">
    <property type="entry name" value="CheY-like"/>
    <property type="match status" value="1"/>
</dbReference>
<dbReference type="SUPFAM" id="SSF46894">
    <property type="entry name" value="C-terminal effector domain of the bipartite response regulators"/>
    <property type="match status" value="1"/>
</dbReference>
<evidence type="ECO:0000256" key="7">
    <source>
        <dbReference type="PROSITE-ProRule" id="PRU01091"/>
    </source>
</evidence>
<dbReference type="InterPro" id="IPR001789">
    <property type="entry name" value="Sig_transdc_resp-reg_receiver"/>
</dbReference>
<name>A0ABW8BWK3_9GAMM</name>
<keyword evidence="2" id="KW-0902">Two-component regulatory system</keyword>
<dbReference type="SMART" id="SM00448">
    <property type="entry name" value="REC"/>
    <property type="match status" value="1"/>
</dbReference>
<dbReference type="InterPro" id="IPR001867">
    <property type="entry name" value="OmpR/PhoB-type_DNA-bd"/>
</dbReference>
<keyword evidence="3" id="KW-0805">Transcription regulation</keyword>
<protein>
    <submittedName>
        <fullName evidence="10">Response regulator transcription factor</fullName>
    </submittedName>
</protein>
<accession>A0ABW8BWK3</accession>
<dbReference type="EMBL" id="JBITWC010000032">
    <property type="protein sequence ID" value="MFI8751605.1"/>
    <property type="molecule type" value="Genomic_DNA"/>
</dbReference>
<dbReference type="InterPro" id="IPR036388">
    <property type="entry name" value="WH-like_DNA-bd_sf"/>
</dbReference>